<sequence>MPPSVTFSVPSGDFHLSRQREYFKRRMIAHVESTPRALTMKTICWLFLLISIVYVRCTDDVTAYDAFICPPVTGKRCVDGINVTCCQRSDCHSGDVCCLVDEECMQKCMKPMKYGFAYQVDIVEKPLCEEIAKSGTR</sequence>
<name>A0AAV4WZD4_CAEEX</name>
<dbReference type="EMBL" id="BPLR01016982">
    <property type="protein sequence ID" value="GIY87827.1"/>
    <property type="molecule type" value="Genomic_DNA"/>
</dbReference>
<comment type="caution">
    <text evidence="1">The sequence shown here is derived from an EMBL/GenBank/DDBJ whole genome shotgun (WGS) entry which is preliminary data.</text>
</comment>
<evidence type="ECO:0000313" key="1">
    <source>
        <dbReference type="EMBL" id="GIY87827.1"/>
    </source>
</evidence>
<proteinExistence type="predicted"/>
<organism evidence="1 2">
    <name type="scientific">Caerostris extrusa</name>
    <name type="common">Bark spider</name>
    <name type="synonym">Caerostris bankana</name>
    <dbReference type="NCBI Taxonomy" id="172846"/>
    <lineage>
        <taxon>Eukaryota</taxon>
        <taxon>Metazoa</taxon>
        <taxon>Ecdysozoa</taxon>
        <taxon>Arthropoda</taxon>
        <taxon>Chelicerata</taxon>
        <taxon>Arachnida</taxon>
        <taxon>Araneae</taxon>
        <taxon>Araneomorphae</taxon>
        <taxon>Entelegynae</taxon>
        <taxon>Araneoidea</taxon>
        <taxon>Araneidae</taxon>
        <taxon>Caerostris</taxon>
    </lineage>
</organism>
<dbReference type="Proteomes" id="UP001054945">
    <property type="component" value="Unassembled WGS sequence"/>
</dbReference>
<keyword evidence="2" id="KW-1185">Reference proteome</keyword>
<dbReference type="AlphaFoldDB" id="A0AAV4WZD4"/>
<evidence type="ECO:0008006" key="3">
    <source>
        <dbReference type="Google" id="ProtNLM"/>
    </source>
</evidence>
<reference evidence="1 2" key="1">
    <citation type="submission" date="2021-06" db="EMBL/GenBank/DDBJ databases">
        <title>Caerostris extrusa draft genome.</title>
        <authorList>
            <person name="Kono N."/>
            <person name="Arakawa K."/>
        </authorList>
    </citation>
    <scope>NUCLEOTIDE SEQUENCE [LARGE SCALE GENOMIC DNA]</scope>
</reference>
<evidence type="ECO:0000313" key="2">
    <source>
        <dbReference type="Proteomes" id="UP001054945"/>
    </source>
</evidence>
<gene>
    <name evidence="1" type="ORF">CEXT_790421</name>
</gene>
<accession>A0AAV4WZD4</accession>
<protein>
    <recommendedName>
        <fullName evidence="3">WAP domain-containing protein</fullName>
    </recommendedName>
</protein>